<gene>
    <name evidence="2" type="ORF">RRG08_020000</name>
</gene>
<dbReference type="EMBL" id="JAWDGP010000205">
    <property type="protein sequence ID" value="KAK3802899.1"/>
    <property type="molecule type" value="Genomic_DNA"/>
</dbReference>
<comment type="caution">
    <text evidence="2">The sequence shown here is derived from an EMBL/GenBank/DDBJ whole genome shotgun (WGS) entry which is preliminary data.</text>
</comment>
<sequence length="129" mass="14442">MAGHLDTRGVRSCPPRRLSTPGSISDNGQGYRVSPAECCYGPGAVWLTCPEHLTVRFSQQHCLRSGVTELVFLASEFYSTDEIFATIRALRVPSLRGLAAPYRMRMRLKLRVLTLTLSRNLRSDEELNS</sequence>
<dbReference type="AlphaFoldDB" id="A0AAE1BAR2"/>
<feature type="region of interest" description="Disordered" evidence="1">
    <location>
        <begin position="1"/>
        <end position="28"/>
    </location>
</feature>
<reference evidence="2" key="1">
    <citation type="journal article" date="2023" name="G3 (Bethesda)">
        <title>A reference genome for the long-term kleptoplast-retaining sea slug Elysia crispata morphotype clarki.</title>
        <authorList>
            <person name="Eastman K.E."/>
            <person name="Pendleton A.L."/>
            <person name="Shaikh M.A."/>
            <person name="Suttiyut T."/>
            <person name="Ogas R."/>
            <person name="Tomko P."/>
            <person name="Gavelis G."/>
            <person name="Widhalm J.R."/>
            <person name="Wisecaver J.H."/>
        </authorList>
    </citation>
    <scope>NUCLEOTIDE SEQUENCE</scope>
    <source>
        <strain evidence="2">ECLA1</strain>
    </source>
</reference>
<name>A0AAE1BAR2_9GAST</name>
<evidence type="ECO:0000313" key="2">
    <source>
        <dbReference type="EMBL" id="KAK3802899.1"/>
    </source>
</evidence>
<evidence type="ECO:0000256" key="1">
    <source>
        <dbReference type="SAM" id="MobiDB-lite"/>
    </source>
</evidence>
<dbReference type="Proteomes" id="UP001283361">
    <property type="component" value="Unassembled WGS sequence"/>
</dbReference>
<organism evidence="2 3">
    <name type="scientific">Elysia crispata</name>
    <name type="common">lettuce slug</name>
    <dbReference type="NCBI Taxonomy" id="231223"/>
    <lineage>
        <taxon>Eukaryota</taxon>
        <taxon>Metazoa</taxon>
        <taxon>Spiralia</taxon>
        <taxon>Lophotrochozoa</taxon>
        <taxon>Mollusca</taxon>
        <taxon>Gastropoda</taxon>
        <taxon>Heterobranchia</taxon>
        <taxon>Euthyneura</taxon>
        <taxon>Panpulmonata</taxon>
        <taxon>Sacoglossa</taxon>
        <taxon>Placobranchoidea</taxon>
        <taxon>Plakobranchidae</taxon>
        <taxon>Elysia</taxon>
    </lineage>
</organism>
<keyword evidence="3" id="KW-1185">Reference proteome</keyword>
<accession>A0AAE1BAR2</accession>
<proteinExistence type="predicted"/>
<protein>
    <submittedName>
        <fullName evidence="2">Uncharacterized protein</fullName>
    </submittedName>
</protein>
<evidence type="ECO:0000313" key="3">
    <source>
        <dbReference type="Proteomes" id="UP001283361"/>
    </source>
</evidence>